<comment type="cofactor">
    <cofactor evidence="2 11">
        <name>Mg(2+)</name>
        <dbReference type="ChEBI" id="CHEBI:18420"/>
    </cofactor>
</comment>
<dbReference type="GO" id="GO:0000287">
    <property type="term" value="F:magnesium ion binding"/>
    <property type="evidence" value="ECO:0007669"/>
    <property type="project" value="UniProtKB-UniRule"/>
</dbReference>
<evidence type="ECO:0000313" key="12">
    <source>
        <dbReference type="EMBL" id="KFI56466.1"/>
    </source>
</evidence>
<evidence type="ECO:0000313" key="13">
    <source>
        <dbReference type="Proteomes" id="UP000029072"/>
    </source>
</evidence>
<keyword evidence="10 11" id="KW-0784">Thiamine biosynthesis</keyword>
<organism evidence="12 13">
    <name type="scientific">Bifidobacterium callitrichos DSM 23973</name>
    <dbReference type="NCBI Taxonomy" id="1437609"/>
    <lineage>
        <taxon>Bacteria</taxon>
        <taxon>Bacillati</taxon>
        <taxon>Actinomycetota</taxon>
        <taxon>Actinomycetes</taxon>
        <taxon>Bifidobacteriales</taxon>
        <taxon>Bifidobacteriaceae</taxon>
        <taxon>Bifidobacterium</taxon>
    </lineage>
</organism>
<dbReference type="HAMAP" id="MF_00228">
    <property type="entry name" value="Thz_kinase"/>
    <property type="match status" value="1"/>
</dbReference>
<reference evidence="12 13" key="1">
    <citation type="submission" date="2014-03" db="EMBL/GenBank/DDBJ databases">
        <title>Genomics of Bifidobacteria.</title>
        <authorList>
            <person name="Ventura M."/>
            <person name="Milani C."/>
            <person name="Lugli G.A."/>
        </authorList>
    </citation>
    <scope>NUCLEOTIDE SEQUENCE [LARGE SCALE GENOMIC DNA]</scope>
    <source>
        <strain evidence="12 13">DSM 23973</strain>
    </source>
</reference>
<dbReference type="SUPFAM" id="SSF53613">
    <property type="entry name" value="Ribokinase-like"/>
    <property type="match status" value="1"/>
</dbReference>
<sequence length="312" mass="32489">MSDVSPSIRNERGIDSTYDGCGDDDGDLADLRDRIRTAVEQVRATRPLAQSFTNFVTINLVANAQLAAGGAAAMSFLPDDVIDTAPISGADYINVGTLLPFYKDALPKIARAFHKTGHKWVLDPVAAGIGRTRTEILRAFRATPPTIVRGNASEIIALADMWGLSADAEPGNQPATRPAGAEAVDEVDAAVEPARRLAQFLAASAPDKTAAVAVSGKVDLVTDGRTVYRLPGGSAMMTKITGAGCSLGGVTATYLAVADPLTAALAASALYDRAGEIAETQSNGPGSFQVAFLDALWNVTADQVAASEIHMF</sequence>
<evidence type="ECO:0000256" key="8">
    <source>
        <dbReference type="ARBA" id="ARBA00022840"/>
    </source>
</evidence>
<keyword evidence="6 11" id="KW-0547">Nucleotide-binding</keyword>
<comment type="function">
    <text evidence="11">Catalyzes the phosphorylation of the hydroxyl group of 4-methyl-5-beta-hydroxyethylthiazole (THZ).</text>
</comment>
<evidence type="ECO:0000256" key="11">
    <source>
        <dbReference type="HAMAP-Rule" id="MF_00228"/>
    </source>
</evidence>
<dbReference type="CDD" id="cd01170">
    <property type="entry name" value="THZ_kinase"/>
    <property type="match status" value="1"/>
</dbReference>
<keyword evidence="5 11" id="KW-0479">Metal-binding</keyword>
<evidence type="ECO:0000256" key="6">
    <source>
        <dbReference type="ARBA" id="ARBA00022741"/>
    </source>
</evidence>
<keyword evidence="8 11" id="KW-0067">ATP-binding</keyword>
<evidence type="ECO:0000256" key="9">
    <source>
        <dbReference type="ARBA" id="ARBA00022842"/>
    </source>
</evidence>
<dbReference type="Pfam" id="PF02110">
    <property type="entry name" value="HK"/>
    <property type="match status" value="1"/>
</dbReference>
<feature type="binding site" evidence="11">
    <location>
        <position position="242"/>
    </location>
    <ligand>
        <name>substrate</name>
    </ligand>
</feature>
<comment type="similarity">
    <text evidence="11">Belongs to the Thz kinase family.</text>
</comment>
<dbReference type="PRINTS" id="PR01099">
    <property type="entry name" value="HYETHTZKNASE"/>
</dbReference>
<feature type="binding site" evidence="11">
    <location>
        <position position="215"/>
    </location>
    <ligand>
        <name>ATP</name>
        <dbReference type="ChEBI" id="CHEBI:30616"/>
    </ligand>
</feature>
<comment type="catalytic activity">
    <reaction evidence="1 11">
        <text>5-(2-hydroxyethyl)-4-methylthiazole + ATP = 4-methyl-5-(2-phosphooxyethyl)-thiazole + ADP + H(+)</text>
        <dbReference type="Rhea" id="RHEA:24212"/>
        <dbReference type="ChEBI" id="CHEBI:15378"/>
        <dbReference type="ChEBI" id="CHEBI:17957"/>
        <dbReference type="ChEBI" id="CHEBI:30616"/>
        <dbReference type="ChEBI" id="CHEBI:58296"/>
        <dbReference type="ChEBI" id="CHEBI:456216"/>
        <dbReference type="EC" id="2.7.1.50"/>
    </reaction>
</comment>
<evidence type="ECO:0000256" key="3">
    <source>
        <dbReference type="ARBA" id="ARBA00004868"/>
    </source>
</evidence>
<dbReference type="OrthoDB" id="8909021at2"/>
<dbReference type="PIRSF" id="PIRSF000513">
    <property type="entry name" value="Thz_kinase"/>
    <property type="match status" value="1"/>
</dbReference>
<dbReference type="InterPro" id="IPR000417">
    <property type="entry name" value="Hyethyz_kinase"/>
</dbReference>
<protein>
    <recommendedName>
        <fullName evidence="11">Hydroxyethylthiazole kinase</fullName>
        <ecNumber evidence="11">2.7.1.50</ecNumber>
    </recommendedName>
    <alternativeName>
        <fullName evidence="11">4-methyl-5-beta-hydroxyethylthiazole kinase</fullName>
        <shortName evidence="11">TH kinase</shortName>
        <shortName evidence="11">Thz kinase</shortName>
    </alternativeName>
</protein>
<evidence type="ECO:0000256" key="1">
    <source>
        <dbReference type="ARBA" id="ARBA00001771"/>
    </source>
</evidence>
<dbReference type="Proteomes" id="UP000029072">
    <property type="component" value="Unassembled WGS sequence"/>
</dbReference>
<feature type="binding site" evidence="11">
    <location>
        <position position="74"/>
    </location>
    <ligand>
        <name>substrate</name>
    </ligand>
</feature>
<dbReference type="Gene3D" id="3.40.1190.20">
    <property type="match status" value="1"/>
</dbReference>
<feature type="binding site" evidence="11">
    <location>
        <position position="149"/>
    </location>
    <ligand>
        <name>ATP</name>
        <dbReference type="ChEBI" id="CHEBI:30616"/>
    </ligand>
</feature>
<dbReference type="GO" id="GO:0009228">
    <property type="term" value="P:thiamine biosynthetic process"/>
    <property type="evidence" value="ECO:0007669"/>
    <property type="project" value="UniProtKB-KW"/>
</dbReference>
<evidence type="ECO:0000256" key="2">
    <source>
        <dbReference type="ARBA" id="ARBA00001946"/>
    </source>
</evidence>
<dbReference type="GO" id="GO:0005524">
    <property type="term" value="F:ATP binding"/>
    <property type="evidence" value="ECO:0007669"/>
    <property type="project" value="UniProtKB-UniRule"/>
</dbReference>
<dbReference type="EMBL" id="JGYS01000001">
    <property type="protein sequence ID" value="KFI56466.1"/>
    <property type="molecule type" value="Genomic_DNA"/>
</dbReference>
<keyword evidence="7 11" id="KW-0418">Kinase</keyword>
<keyword evidence="4 11" id="KW-0808">Transferase</keyword>
<evidence type="ECO:0000256" key="4">
    <source>
        <dbReference type="ARBA" id="ARBA00022679"/>
    </source>
</evidence>
<evidence type="ECO:0000256" key="5">
    <source>
        <dbReference type="ARBA" id="ARBA00022723"/>
    </source>
</evidence>
<dbReference type="eggNOG" id="COG2145">
    <property type="taxonomic scope" value="Bacteria"/>
</dbReference>
<accession>A0A087ACG6</accession>
<comment type="caution">
    <text evidence="12">The sequence shown here is derived from an EMBL/GenBank/DDBJ whole genome shotgun (WGS) entry which is preliminary data.</text>
</comment>
<evidence type="ECO:0000256" key="10">
    <source>
        <dbReference type="ARBA" id="ARBA00022977"/>
    </source>
</evidence>
<dbReference type="EC" id="2.7.1.50" evidence="11"/>
<proteinExistence type="inferred from homology"/>
<evidence type="ECO:0000256" key="7">
    <source>
        <dbReference type="ARBA" id="ARBA00022777"/>
    </source>
</evidence>
<name>A0A087ACG6_9BIFI</name>
<dbReference type="RefSeq" id="WP_081887150.1">
    <property type="nucleotide sequence ID" value="NZ_JDUV01000022.1"/>
</dbReference>
<dbReference type="InterPro" id="IPR029056">
    <property type="entry name" value="Ribokinase-like"/>
</dbReference>
<dbReference type="STRING" id="1437609.BCAL_0059"/>
<dbReference type="UniPathway" id="UPA00060">
    <property type="reaction ID" value="UER00139"/>
</dbReference>
<comment type="pathway">
    <text evidence="3 11">Cofactor biosynthesis; thiamine diphosphate biosynthesis; 4-methyl-5-(2-phosphoethyl)-thiazole from 5-(2-hydroxyethyl)-4-methylthiazole: step 1/1.</text>
</comment>
<dbReference type="GO" id="GO:0004417">
    <property type="term" value="F:hydroxyethylthiazole kinase activity"/>
    <property type="evidence" value="ECO:0007669"/>
    <property type="project" value="UniProtKB-UniRule"/>
</dbReference>
<dbReference type="GO" id="GO:0009229">
    <property type="term" value="P:thiamine diphosphate biosynthetic process"/>
    <property type="evidence" value="ECO:0007669"/>
    <property type="project" value="UniProtKB-UniRule"/>
</dbReference>
<gene>
    <name evidence="11" type="primary">thiM</name>
    <name evidence="12" type="ORF">BCAL_0059</name>
</gene>
<dbReference type="AlphaFoldDB" id="A0A087ACG6"/>
<keyword evidence="9 11" id="KW-0460">Magnesium</keyword>